<evidence type="ECO:0000313" key="15">
    <source>
        <dbReference type="EMBL" id="KUI60376.1"/>
    </source>
</evidence>
<dbReference type="Pfam" id="PF00457">
    <property type="entry name" value="Glyco_hydro_11"/>
    <property type="match status" value="1"/>
</dbReference>
<reference evidence="16" key="1">
    <citation type="submission" date="2014-12" db="EMBL/GenBank/DDBJ databases">
        <title>Genome Sequence of Valsa Canker Pathogens Uncovers a Specific Adaption of Colonization on Woody Bark.</title>
        <authorList>
            <person name="Yin Z."/>
            <person name="Liu H."/>
            <person name="Gao X."/>
            <person name="Li Z."/>
            <person name="Song N."/>
            <person name="Ke X."/>
            <person name="Dai Q."/>
            <person name="Wu Y."/>
            <person name="Sun Y."/>
            <person name="Xu J.-R."/>
            <person name="Kang Z.K."/>
            <person name="Wang L."/>
            <person name="Huang L."/>
        </authorList>
    </citation>
    <scope>NUCLEOTIDE SEQUENCE [LARGE SCALE GENOMIC DNA]</scope>
    <source>
        <strain evidence="16">SXYL134</strain>
    </source>
</reference>
<evidence type="ECO:0000256" key="5">
    <source>
        <dbReference type="ARBA" id="ARBA00022651"/>
    </source>
</evidence>
<feature type="active site" description="Proton donor" evidence="11">
    <location>
        <position position="213"/>
    </location>
</feature>
<keyword evidence="5 11" id="KW-0858">Xylan degradation</keyword>
<dbReference type="PRINTS" id="PR00911">
    <property type="entry name" value="GLHYDRLASE11"/>
</dbReference>
<dbReference type="PANTHER" id="PTHR46828:SF2">
    <property type="entry name" value="ENDO-1,4-BETA-XYLANASE A-RELATED"/>
    <property type="match status" value="1"/>
</dbReference>
<accession>A0A194V981</accession>
<comment type="similarity">
    <text evidence="3 11 12">Belongs to the glycosyl hydrolase 11 (cellulase G) family.</text>
</comment>
<evidence type="ECO:0000256" key="8">
    <source>
        <dbReference type="ARBA" id="ARBA00023277"/>
    </source>
</evidence>
<dbReference type="InterPro" id="IPR001137">
    <property type="entry name" value="Glyco_hydro_11"/>
</dbReference>
<dbReference type="SUPFAM" id="SSF49899">
    <property type="entry name" value="Concanavalin A-like lectins/glucanases"/>
    <property type="match status" value="1"/>
</dbReference>
<evidence type="ECO:0000256" key="1">
    <source>
        <dbReference type="ARBA" id="ARBA00000681"/>
    </source>
</evidence>
<organism evidence="15 16">
    <name type="scientific">Cytospora mali</name>
    <name type="common">Apple Valsa canker fungus</name>
    <name type="synonym">Valsa mali</name>
    <dbReference type="NCBI Taxonomy" id="578113"/>
    <lineage>
        <taxon>Eukaryota</taxon>
        <taxon>Fungi</taxon>
        <taxon>Dikarya</taxon>
        <taxon>Ascomycota</taxon>
        <taxon>Pezizomycotina</taxon>
        <taxon>Sordariomycetes</taxon>
        <taxon>Sordariomycetidae</taxon>
        <taxon>Diaporthales</taxon>
        <taxon>Cytosporaceae</taxon>
        <taxon>Cytospora</taxon>
    </lineage>
</organism>
<evidence type="ECO:0000256" key="11">
    <source>
        <dbReference type="PROSITE-ProRule" id="PRU01097"/>
    </source>
</evidence>
<keyword evidence="9 11" id="KW-0326">Glycosidase</keyword>
<evidence type="ECO:0000256" key="9">
    <source>
        <dbReference type="ARBA" id="ARBA00023295"/>
    </source>
</evidence>
<feature type="domain" description="GH11" evidence="14">
    <location>
        <begin position="38"/>
        <end position="226"/>
    </location>
</feature>
<dbReference type="OrthoDB" id="2115822at2759"/>
<dbReference type="PROSITE" id="PS51761">
    <property type="entry name" value="GH11_3"/>
    <property type="match status" value="1"/>
</dbReference>
<dbReference type="EC" id="3.2.1.8" evidence="4 11"/>
<keyword evidence="7 11" id="KW-0378">Hydrolase</keyword>
<dbReference type="AlphaFoldDB" id="A0A194V981"/>
<sequence length="226" mass="23732">MLSLRNLLVAIAGAAAVLAAPTDVAKRGPTGLAARSETITTSTTGTYGGYYFSCYIESNTGATMTIGTGTYSLTWSSSSTDVVAGIGWSTGSARTVSYTGSLSASGDSLIALYGWTTSPLVEYYVIETYGTYNPGSAGTHKGTVTSDGATYDIYEVVRSNAPSIEGTQTFNQYLSIRQSKRTSGTITFQNHITAWKNLGLSLGTYNYQIMATEGYESSGSSSITIT</sequence>
<keyword evidence="16" id="KW-1185">Reference proteome</keyword>
<keyword evidence="6 13" id="KW-0732">Signal</keyword>
<evidence type="ECO:0000256" key="6">
    <source>
        <dbReference type="ARBA" id="ARBA00022729"/>
    </source>
</evidence>
<dbReference type="PANTHER" id="PTHR46828">
    <property type="entry name" value="ENDO-1,4-BETA-XYLANASE A-RELATED"/>
    <property type="match status" value="1"/>
</dbReference>
<name>A0A194V981_CYTMA</name>
<dbReference type="EMBL" id="KN714749">
    <property type="protein sequence ID" value="KUI60376.1"/>
    <property type="molecule type" value="Genomic_DNA"/>
</dbReference>
<evidence type="ECO:0000256" key="7">
    <source>
        <dbReference type="ARBA" id="ARBA00022801"/>
    </source>
</evidence>
<dbReference type="UniPathway" id="UPA00114"/>
<evidence type="ECO:0000256" key="4">
    <source>
        <dbReference type="ARBA" id="ARBA00012590"/>
    </source>
</evidence>
<evidence type="ECO:0000256" key="10">
    <source>
        <dbReference type="ARBA" id="ARBA00023326"/>
    </source>
</evidence>
<dbReference type="InterPro" id="IPR018208">
    <property type="entry name" value="GH11_AS_1"/>
</dbReference>
<dbReference type="InterPro" id="IPR033123">
    <property type="entry name" value="GH11_dom"/>
</dbReference>
<comment type="catalytic activity">
    <reaction evidence="1 11 12">
        <text>Endohydrolysis of (1-&gt;4)-beta-D-xylosidic linkages in xylans.</text>
        <dbReference type="EC" id="3.2.1.8"/>
    </reaction>
</comment>
<dbReference type="InterPro" id="IPR013320">
    <property type="entry name" value="ConA-like_dom_sf"/>
</dbReference>
<feature type="active site" description="Nucleophile" evidence="11">
    <location>
        <position position="122"/>
    </location>
</feature>
<evidence type="ECO:0000313" key="16">
    <source>
        <dbReference type="Proteomes" id="UP000078576"/>
    </source>
</evidence>
<feature type="chain" id="PRO_5008266305" description="Endo-1,4-beta-xylanase" evidence="13">
    <location>
        <begin position="20"/>
        <end position="226"/>
    </location>
</feature>
<feature type="signal peptide" evidence="13">
    <location>
        <begin position="1"/>
        <end position="19"/>
    </location>
</feature>
<evidence type="ECO:0000256" key="13">
    <source>
        <dbReference type="SAM" id="SignalP"/>
    </source>
</evidence>
<evidence type="ECO:0000256" key="3">
    <source>
        <dbReference type="ARBA" id="ARBA00007792"/>
    </source>
</evidence>
<dbReference type="InterPro" id="IPR013319">
    <property type="entry name" value="GH11/12"/>
</dbReference>
<evidence type="ECO:0000256" key="2">
    <source>
        <dbReference type="ARBA" id="ARBA00004851"/>
    </source>
</evidence>
<dbReference type="Gene3D" id="2.60.120.180">
    <property type="match status" value="1"/>
</dbReference>
<dbReference type="PROSITE" id="PS00776">
    <property type="entry name" value="GH11_1"/>
    <property type="match status" value="1"/>
</dbReference>
<keyword evidence="10 11" id="KW-0624">Polysaccharide degradation</keyword>
<dbReference type="GO" id="GO:0031176">
    <property type="term" value="F:endo-1,4-beta-xylanase activity"/>
    <property type="evidence" value="ECO:0007669"/>
    <property type="project" value="UniProtKB-UniRule"/>
</dbReference>
<evidence type="ECO:0000259" key="14">
    <source>
        <dbReference type="PROSITE" id="PS51761"/>
    </source>
</evidence>
<dbReference type="Proteomes" id="UP000078576">
    <property type="component" value="Unassembled WGS sequence"/>
</dbReference>
<protein>
    <recommendedName>
        <fullName evidence="4 11">Endo-1,4-beta-xylanase</fullName>
        <ecNumber evidence="4 11">3.2.1.8</ecNumber>
    </recommendedName>
</protein>
<proteinExistence type="inferred from homology"/>
<evidence type="ECO:0000256" key="12">
    <source>
        <dbReference type="RuleBase" id="RU362015"/>
    </source>
</evidence>
<comment type="pathway">
    <text evidence="2 11 12">Glycan degradation; xylan degradation.</text>
</comment>
<keyword evidence="8 11" id="KW-0119">Carbohydrate metabolism</keyword>
<dbReference type="GO" id="GO:0045493">
    <property type="term" value="P:xylan catabolic process"/>
    <property type="evidence" value="ECO:0007669"/>
    <property type="project" value="UniProtKB-UniRule"/>
</dbReference>
<gene>
    <name evidence="15" type="ORF">VP1G_07585</name>
</gene>